<protein>
    <submittedName>
        <fullName evidence="1">Uncharacterized protein</fullName>
    </submittedName>
</protein>
<organism evidence="1">
    <name type="scientific">Myoviridae sp. cto1k8</name>
    <dbReference type="NCBI Taxonomy" id="2826694"/>
    <lineage>
        <taxon>Viruses</taxon>
        <taxon>Duplodnaviria</taxon>
        <taxon>Heunggongvirae</taxon>
        <taxon>Uroviricota</taxon>
        <taxon>Caudoviricetes</taxon>
    </lineage>
</organism>
<evidence type="ECO:0000313" key="1">
    <source>
        <dbReference type="EMBL" id="DAD74262.1"/>
    </source>
</evidence>
<proteinExistence type="predicted"/>
<accession>A0A8S5LW64</accession>
<reference evidence="1" key="1">
    <citation type="journal article" date="2021" name="Proc. Natl. Acad. Sci. U.S.A.">
        <title>A Catalog of Tens of Thousands of Viruses from Human Metagenomes Reveals Hidden Associations with Chronic Diseases.</title>
        <authorList>
            <person name="Tisza M.J."/>
            <person name="Buck C.B."/>
        </authorList>
    </citation>
    <scope>NUCLEOTIDE SEQUENCE</scope>
    <source>
        <strain evidence="1">Cto1k8</strain>
    </source>
</reference>
<dbReference type="EMBL" id="BK014756">
    <property type="protein sequence ID" value="DAD74262.1"/>
    <property type="molecule type" value="Genomic_DNA"/>
</dbReference>
<name>A0A8S5LW64_9CAUD</name>
<sequence length="222" mass="26690">MAEVKYNEGVELTPQLTIKVLRLLGIRGMHYDPNTNHFKLTYHHFDDKLEWEVREVDVYLHMQEPVFNKTFRCELLELSWQQKQALLIARDVYFSTKDEATYDSNSFCAIVITRLVEQIIKENYYDKDQGVWVIAVRRNIYWYLNMNDLDKSLLYCRNYFYRKTPVNWFEKYKRLDDWYALELANPFVKGMAQALKEGIMMGGLDHTTFGNRLNRHLNYLEV</sequence>